<keyword evidence="5 8" id="KW-0472">Membrane</keyword>
<feature type="transmembrane region" description="Helical" evidence="8">
    <location>
        <begin position="420"/>
        <end position="441"/>
    </location>
</feature>
<evidence type="ECO:0000256" key="7">
    <source>
        <dbReference type="ARBA" id="ARBA00049551"/>
    </source>
</evidence>
<dbReference type="GO" id="GO:0016020">
    <property type="term" value="C:membrane"/>
    <property type="evidence" value="ECO:0007669"/>
    <property type="project" value="UniProtKB-SubCell"/>
</dbReference>
<feature type="transmembrane region" description="Helical" evidence="8">
    <location>
        <begin position="74"/>
        <end position="92"/>
    </location>
</feature>
<proteinExistence type="predicted"/>
<evidence type="ECO:0000256" key="1">
    <source>
        <dbReference type="ARBA" id="ARBA00004141"/>
    </source>
</evidence>
<evidence type="ECO:0000256" key="2">
    <source>
        <dbReference type="ARBA" id="ARBA00012944"/>
    </source>
</evidence>
<accession>A0A0M4JKH1</accession>
<feature type="domain" description="NADH:quinone oxidoreductase/Mrp antiporter transmembrane" evidence="10">
    <location>
        <begin position="93"/>
        <end position="357"/>
    </location>
</feature>
<feature type="transmembrane region" description="Helical" evidence="8">
    <location>
        <begin position="98"/>
        <end position="117"/>
    </location>
</feature>
<feature type="transmembrane region" description="Helical" evidence="8">
    <location>
        <begin position="385"/>
        <end position="408"/>
    </location>
</feature>
<evidence type="ECO:0000256" key="3">
    <source>
        <dbReference type="ARBA" id="ARBA00022692"/>
    </source>
</evidence>
<feature type="transmembrane region" description="Helical" evidence="8">
    <location>
        <begin position="129"/>
        <end position="150"/>
    </location>
</feature>
<feature type="transmembrane region" description="Helical" evidence="8">
    <location>
        <begin position="254"/>
        <end position="275"/>
    </location>
</feature>
<dbReference type="PANTHER" id="PTHR42829">
    <property type="entry name" value="NADH-UBIQUINONE OXIDOREDUCTASE CHAIN 5"/>
    <property type="match status" value="1"/>
</dbReference>
<keyword evidence="11" id="KW-0496">Mitochondrion</keyword>
<keyword evidence="3 8" id="KW-0812">Transmembrane</keyword>
<gene>
    <name evidence="11" type="primary">NAD5</name>
</gene>
<evidence type="ECO:0000256" key="8">
    <source>
        <dbReference type="SAM" id="Phobius"/>
    </source>
</evidence>
<feature type="transmembrane region" description="Helical" evidence="8">
    <location>
        <begin position="221"/>
        <end position="242"/>
    </location>
</feature>
<reference evidence="11" key="1">
    <citation type="submission" date="2015-04" db="EMBL/GenBank/DDBJ databases">
        <authorList>
            <person name="Liu Z."/>
            <person name="Wang C."/>
            <person name="Zhang Y."/>
            <person name="Chang Q."/>
            <person name="Zhang Y."/>
        </authorList>
    </citation>
    <scope>NUCLEOTIDE SEQUENCE</scope>
</reference>
<dbReference type="InterPro" id="IPR001750">
    <property type="entry name" value="ND/Mrp_TM"/>
</dbReference>
<organism evidence="11">
    <name type="scientific">Echinostoma hortense</name>
    <dbReference type="NCBI Taxonomy" id="48216"/>
    <lineage>
        <taxon>Eukaryota</taxon>
        <taxon>Metazoa</taxon>
        <taxon>Spiralia</taxon>
        <taxon>Lophotrochozoa</taxon>
        <taxon>Platyhelminthes</taxon>
        <taxon>Trematoda</taxon>
        <taxon>Digenea</taxon>
        <taxon>Plagiorchiida</taxon>
        <taxon>Echinostomata</taxon>
        <taxon>Echinostomatoidea</taxon>
        <taxon>Echinostomatidae</taxon>
        <taxon>Echinostoma</taxon>
    </lineage>
</organism>
<dbReference type="EMBL" id="KR062182">
    <property type="protein sequence ID" value="ALD62349.1"/>
    <property type="molecule type" value="Genomic_DNA"/>
</dbReference>
<feature type="transmembrane region" description="Helical" evidence="8">
    <location>
        <begin position="311"/>
        <end position="335"/>
    </location>
</feature>
<geneLocation type="mitochondrion" evidence="11"/>
<dbReference type="GO" id="GO:0015990">
    <property type="term" value="P:electron transport coupled proton transport"/>
    <property type="evidence" value="ECO:0007669"/>
    <property type="project" value="TreeGrafter"/>
</dbReference>
<dbReference type="InterPro" id="IPR003945">
    <property type="entry name" value="NU5C-like"/>
</dbReference>
<comment type="subcellular location">
    <subcellularLocation>
        <location evidence="1">Membrane</location>
        <topology evidence="1">Multi-pass membrane protein</topology>
    </subcellularLocation>
</comment>
<feature type="signal peptide" evidence="9">
    <location>
        <begin position="1"/>
        <end position="21"/>
    </location>
</feature>
<evidence type="ECO:0000259" key="10">
    <source>
        <dbReference type="Pfam" id="PF00361"/>
    </source>
</evidence>
<protein>
    <recommendedName>
        <fullName evidence="2">NADH:ubiquinone reductase (H(+)-translocating)</fullName>
        <ecNumber evidence="2">7.1.1.2</ecNumber>
    </recommendedName>
    <alternativeName>
        <fullName evidence="6">NADH dehydrogenase subunit 5</fullName>
    </alternativeName>
</protein>
<dbReference type="PANTHER" id="PTHR42829:SF2">
    <property type="entry name" value="NADH-UBIQUINONE OXIDOREDUCTASE CHAIN 5"/>
    <property type="match status" value="1"/>
</dbReference>
<feature type="transmembrane region" description="Helical" evidence="8">
    <location>
        <begin position="502"/>
        <end position="522"/>
    </location>
</feature>
<evidence type="ECO:0000256" key="9">
    <source>
        <dbReference type="SAM" id="SignalP"/>
    </source>
</evidence>
<feature type="transmembrane region" description="Helical" evidence="8">
    <location>
        <begin position="461"/>
        <end position="481"/>
    </location>
</feature>
<dbReference type="PRINTS" id="PR01434">
    <property type="entry name" value="NADHDHGNASE5"/>
</dbReference>
<dbReference type="GO" id="GO:0042773">
    <property type="term" value="P:ATP synthesis coupled electron transport"/>
    <property type="evidence" value="ECO:0007669"/>
    <property type="project" value="InterPro"/>
</dbReference>
<comment type="catalytic activity">
    <reaction evidence="7">
        <text>a ubiquinone + NADH + 5 H(+)(in) = a ubiquinol + NAD(+) + 4 H(+)(out)</text>
        <dbReference type="Rhea" id="RHEA:29091"/>
        <dbReference type="Rhea" id="RHEA-COMP:9565"/>
        <dbReference type="Rhea" id="RHEA-COMP:9566"/>
        <dbReference type="ChEBI" id="CHEBI:15378"/>
        <dbReference type="ChEBI" id="CHEBI:16389"/>
        <dbReference type="ChEBI" id="CHEBI:17976"/>
        <dbReference type="ChEBI" id="CHEBI:57540"/>
        <dbReference type="ChEBI" id="CHEBI:57945"/>
        <dbReference type="EC" id="7.1.1.2"/>
    </reaction>
</comment>
<feature type="transmembrane region" description="Helical" evidence="8">
    <location>
        <begin position="342"/>
        <end position="365"/>
    </location>
</feature>
<evidence type="ECO:0000256" key="6">
    <source>
        <dbReference type="ARBA" id="ARBA00031027"/>
    </source>
</evidence>
<evidence type="ECO:0000256" key="5">
    <source>
        <dbReference type="ARBA" id="ARBA00023136"/>
    </source>
</evidence>
<dbReference type="GO" id="GO:0008137">
    <property type="term" value="F:NADH dehydrogenase (ubiquinone) activity"/>
    <property type="evidence" value="ECO:0007669"/>
    <property type="project" value="UniProtKB-EC"/>
</dbReference>
<feature type="transmembrane region" description="Helical" evidence="8">
    <location>
        <begin position="192"/>
        <end position="209"/>
    </location>
</feature>
<dbReference type="Pfam" id="PF00361">
    <property type="entry name" value="Proton_antipo_M"/>
    <property type="match status" value="1"/>
</dbReference>
<feature type="chain" id="PRO_5005796409" description="NADH:ubiquinone reductase (H(+)-translocating)" evidence="9">
    <location>
        <begin position="22"/>
        <end position="523"/>
    </location>
</feature>
<dbReference type="AlphaFoldDB" id="A0A0M4JKH1"/>
<keyword evidence="4 8" id="KW-1133">Transmembrane helix</keyword>
<dbReference type="EC" id="7.1.1.2" evidence="2"/>
<keyword evidence="9" id="KW-0732">Signal</keyword>
<evidence type="ECO:0000313" key="11">
    <source>
        <dbReference type="EMBL" id="ALD62349.1"/>
    </source>
</evidence>
<name>A0A0M4JKH1_9TREM</name>
<dbReference type="GO" id="GO:0003954">
    <property type="term" value="F:NADH dehydrogenase activity"/>
    <property type="evidence" value="ECO:0007669"/>
    <property type="project" value="TreeGrafter"/>
</dbReference>
<feature type="transmembrane region" description="Helical" evidence="8">
    <location>
        <begin position="47"/>
        <end position="67"/>
    </location>
</feature>
<reference evidence="11" key="2">
    <citation type="journal article" date="2016" name="Korean J. Parasitol.">
        <title>Complete Mitochondrial Genome of Echinostoma hortense (Digenea: Echinostomatidae).</title>
        <authorList>
            <person name="Liu Z.X."/>
            <person name="Zhang Y."/>
            <person name="Liu Y.T."/>
            <person name="Chang Q.C."/>
            <person name="Su X."/>
            <person name="Fu X."/>
            <person name="Yue D.M."/>
            <person name="Gao Y."/>
            <person name="Wang C.R."/>
        </authorList>
    </citation>
    <scope>NUCLEOTIDE SEQUENCE</scope>
</reference>
<feature type="transmembrane region" description="Helical" evidence="8">
    <location>
        <begin position="156"/>
        <end position="180"/>
    </location>
</feature>
<sequence>MLLFWLSFLGLYVFWMGDCLSSGGSFSLISYDSFPEFGFLVDESSMICFFMLICCGYIALFYCFHYFSGDANGGLLFPLVIWFLGVMALLMFSSSLLYSLVLWEYLGLVSFFLILFYSNSSSLRASLITLFASRFGDVSLFLLIMWLSWWSEVSSLFFVVLFLLIVMTKSACFPFISWLLEAMRAPTPVSSLVHSSTLVAAGVWFVLRYNCYSMGCLFNSFGVFCLLTILITPFAAVVFMDLKNIVPLSTCNNVSWCLLFFICGNTILCLIQLITHGVCKCYLFMSVGDLLSQSGSSQNAVDVYLSSHNGLFLPVVQAFLVFSLCGVPFLGVFFSKHLLFSGLLYGGGLGLVVVMICCLMMSYVYSVRFALLLLNIGGGSSGGYSSIFTIICPLVFAGTFMNFWWCLITAEVVSLSVLKSLSVLLIQLLGCWLGYLCYSGLEGFGHWCSLLSGCEGYVSLFYSGFLSSSNVCVVSFYRWEVYLLNGLLNFSSRGWMFNKGSMFYLNVLVLGLFIELVISYVFS</sequence>
<evidence type="ECO:0000256" key="4">
    <source>
        <dbReference type="ARBA" id="ARBA00022989"/>
    </source>
</evidence>